<accession>A0A9W6YKV0</accession>
<feature type="compositionally biased region" description="Polar residues" evidence="1">
    <location>
        <begin position="52"/>
        <end position="65"/>
    </location>
</feature>
<sequence length="241" mass="27162">MNGDHTACGPPEFEAIKYDAAPDVEPSPTSSDGISASSQATECDATDLLDDQPSTDAIPSRQTSFGIPDNVEHYKARRSRYPVWDVIHLLKSPIHGKTKALYMEHREIYRRKYAKKAQSDDTPRSASVSPNAEVVDASESEMNLLYGEEVSERAERALAESSLYKDDDLLMGKWFTLRIEWAEVAKHQYTNADERSAVLSKLSMSLPNGKQVWNVERLCQLIDVRRWLLETGEPSSQLFPR</sequence>
<gene>
    <name evidence="2" type="ORF">Pfra01_002833700</name>
</gene>
<protein>
    <submittedName>
        <fullName evidence="2">Unnamed protein product</fullName>
    </submittedName>
</protein>
<keyword evidence="3" id="KW-1185">Reference proteome</keyword>
<feature type="compositionally biased region" description="Polar residues" evidence="1">
    <location>
        <begin position="27"/>
        <end position="41"/>
    </location>
</feature>
<feature type="region of interest" description="Disordered" evidence="1">
    <location>
        <begin position="1"/>
        <end position="69"/>
    </location>
</feature>
<name>A0A9W6YKV0_9STRA</name>
<dbReference type="EMBL" id="BSXT01008783">
    <property type="protein sequence ID" value="GMF67002.1"/>
    <property type="molecule type" value="Genomic_DNA"/>
</dbReference>
<comment type="caution">
    <text evidence="2">The sequence shown here is derived from an EMBL/GenBank/DDBJ whole genome shotgun (WGS) entry which is preliminary data.</text>
</comment>
<evidence type="ECO:0000313" key="2">
    <source>
        <dbReference type="EMBL" id="GMF67002.1"/>
    </source>
</evidence>
<dbReference type="OrthoDB" id="120618at2759"/>
<dbReference type="AlphaFoldDB" id="A0A9W6YKV0"/>
<organism evidence="2 3">
    <name type="scientific">Phytophthora fragariaefolia</name>
    <dbReference type="NCBI Taxonomy" id="1490495"/>
    <lineage>
        <taxon>Eukaryota</taxon>
        <taxon>Sar</taxon>
        <taxon>Stramenopiles</taxon>
        <taxon>Oomycota</taxon>
        <taxon>Peronosporomycetes</taxon>
        <taxon>Peronosporales</taxon>
        <taxon>Peronosporaceae</taxon>
        <taxon>Phytophthora</taxon>
    </lineage>
</organism>
<evidence type="ECO:0000313" key="3">
    <source>
        <dbReference type="Proteomes" id="UP001165121"/>
    </source>
</evidence>
<reference evidence="2" key="1">
    <citation type="submission" date="2023-04" db="EMBL/GenBank/DDBJ databases">
        <title>Phytophthora fragariaefolia NBRC 109709.</title>
        <authorList>
            <person name="Ichikawa N."/>
            <person name="Sato H."/>
            <person name="Tonouchi N."/>
        </authorList>
    </citation>
    <scope>NUCLEOTIDE SEQUENCE</scope>
    <source>
        <strain evidence="2">NBRC 109709</strain>
    </source>
</reference>
<dbReference type="Proteomes" id="UP001165121">
    <property type="component" value="Unassembled WGS sequence"/>
</dbReference>
<feature type="region of interest" description="Disordered" evidence="1">
    <location>
        <begin position="114"/>
        <end position="133"/>
    </location>
</feature>
<evidence type="ECO:0000256" key="1">
    <source>
        <dbReference type="SAM" id="MobiDB-lite"/>
    </source>
</evidence>
<proteinExistence type="predicted"/>